<dbReference type="InterPro" id="IPR010985">
    <property type="entry name" value="Ribbon_hlx_hlx"/>
</dbReference>
<protein>
    <submittedName>
        <fullName evidence="3">Uncharacterized protein</fullName>
    </submittedName>
</protein>
<sequence>MKTVTVRIDDGTYNLLKNAAAGEGRTLSNFIKHAAVHYVASQSTVTGEEMAAILKDESLVRDLRKGLKEAREGAKSPYELGENYLGKYESGMTDRIMSRI</sequence>
<dbReference type="SUPFAM" id="SSF47598">
    <property type="entry name" value="Ribbon-helix-helix"/>
    <property type="match status" value="1"/>
</dbReference>
<dbReference type="AlphaFoldDB" id="H2CJ99"/>
<organism evidence="3 4">
    <name type="scientific">Leptonema illini DSM 21528</name>
    <dbReference type="NCBI Taxonomy" id="929563"/>
    <lineage>
        <taxon>Bacteria</taxon>
        <taxon>Pseudomonadati</taxon>
        <taxon>Spirochaetota</taxon>
        <taxon>Spirochaetia</taxon>
        <taxon>Leptospirales</taxon>
        <taxon>Leptospiraceae</taxon>
        <taxon>Leptonema</taxon>
    </lineage>
</organism>
<evidence type="ECO:0000313" key="4">
    <source>
        <dbReference type="Proteomes" id="UP000005737"/>
    </source>
</evidence>
<dbReference type="InterPro" id="IPR013321">
    <property type="entry name" value="Arc_rbn_hlx_hlx"/>
</dbReference>
<accession>H2CJ99</accession>
<dbReference type="Pfam" id="PF08681">
    <property type="entry name" value="TacA1"/>
    <property type="match status" value="1"/>
</dbReference>
<evidence type="ECO:0000256" key="2">
    <source>
        <dbReference type="ARBA" id="ARBA00049988"/>
    </source>
</evidence>
<dbReference type="HOGENOM" id="CLU_180715_0_0_12"/>
<dbReference type="RefSeq" id="WP_002771199.1">
    <property type="nucleotide sequence ID" value="NZ_JH597773.1"/>
</dbReference>
<evidence type="ECO:0000313" key="3">
    <source>
        <dbReference type="EMBL" id="EHQ06039.1"/>
    </source>
</evidence>
<keyword evidence="1" id="KW-1277">Toxin-antitoxin system</keyword>
<reference evidence="3 4" key="1">
    <citation type="submission" date="2011-10" db="EMBL/GenBank/DDBJ databases">
        <title>The Improved High-Quality Draft genome of Leptonema illini DSM 21528.</title>
        <authorList>
            <consortium name="US DOE Joint Genome Institute (JGI-PGF)"/>
            <person name="Lucas S."/>
            <person name="Copeland A."/>
            <person name="Lapidus A."/>
            <person name="Glavina del Rio T."/>
            <person name="Dalin E."/>
            <person name="Tice H."/>
            <person name="Bruce D."/>
            <person name="Goodwin L."/>
            <person name="Pitluck S."/>
            <person name="Peters L."/>
            <person name="Mikhailova N."/>
            <person name="Held B."/>
            <person name="Kyrpides N."/>
            <person name="Mavromatis K."/>
            <person name="Ivanova N."/>
            <person name="Markowitz V."/>
            <person name="Cheng J.-F."/>
            <person name="Hugenholtz P."/>
            <person name="Woyke T."/>
            <person name="Wu D."/>
            <person name="Gronow S."/>
            <person name="Wellnitz S."/>
            <person name="Brambilla E.-M."/>
            <person name="Klenk H.-P."/>
            <person name="Eisen J.A."/>
        </authorList>
    </citation>
    <scope>NUCLEOTIDE SEQUENCE [LARGE SCALE GENOMIC DNA]</scope>
    <source>
        <strain evidence="3 4">DSM 21528</strain>
    </source>
</reference>
<dbReference type="Gene3D" id="1.10.1220.10">
    <property type="entry name" value="Met repressor-like"/>
    <property type="match status" value="1"/>
</dbReference>
<dbReference type="Proteomes" id="UP000005737">
    <property type="component" value="Unassembled WGS sequence"/>
</dbReference>
<proteinExistence type="inferred from homology"/>
<gene>
    <name evidence="3" type="ORF">Lepil_1348</name>
</gene>
<keyword evidence="4" id="KW-1185">Reference proteome</keyword>
<evidence type="ECO:0000256" key="1">
    <source>
        <dbReference type="ARBA" id="ARBA00022649"/>
    </source>
</evidence>
<dbReference type="GO" id="GO:0006355">
    <property type="term" value="P:regulation of DNA-templated transcription"/>
    <property type="evidence" value="ECO:0007669"/>
    <property type="project" value="InterPro"/>
</dbReference>
<dbReference type="EMBL" id="JH597773">
    <property type="protein sequence ID" value="EHQ06039.1"/>
    <property type="molecule type" value="Genomic_DNA"/>
</dbReference>
<dbReference type="InterPro" id="IPR014795">
    <property type="entry name" value="TacA_1-like"/>
</dbReference>
<name>H2CJ99_9LEPT</name>
<comment type="similarity">
    <text evidence="2">Belongs to the TacA antitoxin family.</text>
</comment>